<protein>
    <submittedName>
        <fullName evidence="5">ABC transporter ATP-binding protein</fullName>
    </submittedName>
</protein>
<name>A0A926CZF1_9FIRM</name>
<dbReference type="InterPro" id="IPR027417">
    <property type="entry name" value="P-loop_NTPase"/>
</dbReference>
<evidence type="ECO:0000259" key="4">
    <source>
        <dbReference type="PROSITE" id="PS50893"/>
    </source>
</evidence>
<dbReference type="GO" id="GO:0005524">
    <property type="term" value="F:ATP binding"/>
    <property type="evidence" value="ECO:0007669"/>
    <property type="project" value="UniProtKB-KW"/>
</dbReference>
<dbReference type="GO" id="GO:0016887">
    <property type="term" value="F:ATP hydrolysis activity"/>
    <property type="evidence" value="ECO:0007669"/>
    <property type="project" value="InterPro"/>
</dbReference>
<keyword evidence="1" id="KW-0813">Transport</keyword>
<dbReference type="SUPFAM" id="SSF52540">
    <property type="entry name" value="P-loop containing nucleoside triphosphate hydrolases"/>
    <property type="match status" value="1"/>
</dbReference>
<dbReference type="Gene3D" id="3.40.50.300">
    <property type="entry name" value="P-loop containing nucleotide triphosphate hydrolases"/>
    <property type="match status" value="1"/>
</dbReference>
<dbReference type="PANTHER" id="PTHR42788:SF21">
    <property type="entry name" value="ABC TRANSPORTER ATP-BINDING PROTEIN"/>
    <property type="match status" value="1"/>
</dbReference>
<dbReference type="PROSITE" id="PS00211">
    <property type="entry name" value="ABC_TRANSPORTER_1"/>
    <property type="match status" value="1"/>
</dbReference>
<dbReference type="RefSeq" id="WP_249284542.1">
    <property type="nucleotide sequence ID" value="NZ_JACRSO010000001.1"/>
</dbReference>
<evidence type="ECO:0000313" key="6">
    <source>
        <dbReference type="Proteomes" id="UP000654279"/>
    </source>
</evidence>
<keyword evidence="2" id="KW-0547">Nucleotide-binding</keyword>
<dbReference type="CDD" id="cd03293">
    <property type="entry name" value="ABC_NrtD_SsuB_transporters"/>
    <property type="match status" value="1"/>
</dbReference>
<dbReference type="InterPro" id="IPR050166">
    <property type="entry name" value="ABC_transporter_ATP-bind"/>
</dbReference>
<keyword evidence="6" id="KW-1185">Reference proteome</keyword>
<gene>
    <name evidence="5" type="ORF">H8699_03755</name>
</gene>
<dbReference type="SMART" id="SM00382">
    <property type="entry name" value="AAA"/>
    <property type="match status" value="1"/>
</dbReference>
<comment type="caution">
    <text evidence="5">The sequence shown here is derived from an EMBL/GenBank/DDBJ whole genome shotgun (WGS) entry which is preliminary data.</text>
</comment>
<dbReference type="InterPro" id="IPR003593">
    <property type="entry name" value="AAA+_ATPase"/>
</dbReference>
<dbReference type="PANTHER" id="PTHR42788">
    <property type="entry name" value="TAURINE IMPORT ATP-BINDING PROTEIN-RELATED"/>
    <property type="match status" value="1"/>
</dbReference>
<reference evidence="5" key="1">
    <citation type="submission" date="2020-08" db="EMBL/GenBank/DDBJ databases">
        <title>Genome public.</title>
        <authorList>
            <person name="Liu C."/>
            <person name="Sun Q."/>
        </authorList>
    </citation>
    <scope>NUCLEOTIDE SEQUENCE</scope>
    <source>
        <strain evidence="5">NSJ-44</strain>
    </source>
</reference>
<organism evidence="5 6">
    <name type="scientific">Luoshenia tenuis</name>
    <dbReference type="NCBI Taxonomy" id="2763654"/>
    <lineage>
        <taxon>Bacteria</taxon>
        <taxon>Bacillati</taxon>
        <taxon>Bacillota</taxon>
        <taxon>Clostridia</taxon>
        <taxon>Christensenellales</taxon>
        <taxon>Christensenellaceae</taxon>
        <taxon>Luoshenia</taxon>
    </lineage>
</organism>
<proteinExistence type="predicted"/>
<evidence type="ECO:0000256" key="2">
    <source>
        <dbReference type="ARBA" id="ARBA00022741"/>
    </source>
</evidence>
<evidence type="ECO:0000256" key="3">
    <source>
        <dbReference type="ARBA" id="ARBA00022840"/>
    </source>
</evidence>
<feature type="domain" description="ABC transporter" evidence="4">
    <location>
        <begin position="9"/>
        <end position="238"/>
    </location>
</feature>
<sequence length="266" mass="29234">MDTSPLVKLSAVDLVYHTPDGETQALDGVDFEVYSGEFVALVGPSGCGKSTILSLVAGLLEPSSGEVLLAGQKVSGPSPRVGYMLQQDHLFEWRTIYSNAILGLEVQHKLDAESRAYVEGLLHTYDLWQFRNYFPHQLSGGMRQRAALIRTLAARPDLLLLDEAFSALDYQTRLVVSGEIADIIRREGKTALMVSHDIPEAISLSDRVLVFSQRPAHVQTSIPINLPAGPGFALSRRHHAGFNAYFNRIWKELDVHGKQEAADAAV</sequence>
<dbReference type="AlphaFoldDB" id="A0A926CZF1"/>
<dbReference type="Pfam" id="PF00005">
    <property type="entry name" value="ABC_tran"/>
    <property type="match status" value="1"/>
</dbReference>
<dbReference type="EMBL" id="JACRSO010000001">
    <property type="protein sequence ID" value="MBC8528552.1"/>
    <property type="molecule type" value="Genomic_DNA"/>
</dbReference>
<keyword evidence="3 5" id="KW-0067">ATP-binding</keyword>
<accession>A0A926CZF1</accession>
<dbReference type="InterPro" id="IPR017871">
    <property type="entry name" value="ABC_transporter-like_CS"/>
</dbReference>
<evidence type="ECO:0000313" key="5">
    <source>
        <dbReference type="EMBL" id="MBC8528552.1"/>
    </source>
</evidence>
<dbReference type="InterPro" id="IPR003439">
    <property type="entry name" value="ABC_transporter-like_ATP-bd"/>
</dbReference>
<dbReference type="Proteomes" id="UP000654279">
    <property type="component" value="Unassembled WGS sequence"/>
</dbReference>
<dbReference type="PROSITE" id="PS50893">
    <property type="entry name" value="ABC_TRANSPORTER_2"/>
    <property type="match status" value="1"/>
</dbReference>
<evidence type="ECO:0000256" key="1">
    <source>
        <dbReference type="ARBA" id="ARBA00022448"/>
    </source>
</evidence>